<proteinExistence type="predicted"/>
<reference evidence="2" key="1">
    <citation type="submission" date="2023-04" db="EMBL/GenBank/DDBJ databases">
        <authorList>
            <consortium name="ELIXIR-Norway"/>
        </authorList>
    </citation>
    <scope>NUCLEOTIDE SEQUENCE [LARGE SCALE GENOMIC DNA]</scope>
</reference>
<gene>
    <name evidence="2" type="ORF">MRATA1EN1_LOCUS8125</name>
</gene>
<name>A0ABN8YC79_RANTA</name>
<sequence>MRGDSREGARPAARARPAAGGRRAPAVPPPGVLASPESRGGGAARGRRFLRAGDTPPGRHGGAEAAVAARGPSCTCITGAAAAARLLCGFPPVE</sequence>
<protein>
    <submittedName>
        <fullName evidence="2">Uncharacterized protein</fullName>
    </submittedName>
</protein>
<feature type="compositionally biased region" description="Low complexity" evidence="1">
    <location>
        <begin position="10"/>
        <end position="25"/>
    </location>
</feature>
<accession>A0ABN8YC79</accession>
<dbReference type="EMBL" id="OX459954">
    <property type="protein sequence ID" value="CAI9159163.1"/>
    <property type="molecule type" value="Genomic_DNA"/>
</dbReference>
<keyword evidence="3" id="KW-1185">Reference proteome</keyword>
<feature type="region of interest" description="Disordered" evidence="1">
    <location>
        <begin position="1"/>
        <end position="64"/>
    </location>
</feature>
<evidence type="ECO:0000313" key="3">
    <source>
        <dbReference type="Proteomes" id="UP001176941"/>
    </source>
</evidence>
<evidence type="ECO:0000256" key="1">
    <source>
        <dbReference type="SAM" id="MobiDB-lite"/>
    </source>
</evidence>
<organism evidence="2 3">
    <name type="scientific">Rangifer tarandus platyrhynchus</name>
    <name type="common">Svalbard reindeer</name>
    <dbReference type="NCBI Taxonomy" id="3082113"/>
    <lineage>
        <taxon>Eukaryota</taxon>
        <taxon>Metazoa</taxon>
        <taxon>Chordata</taxon>
        <taxon>Craniata</taxon>
        <taxon>Vertebrata</taxon>
        <taxon>Euteleostomi</taxon>
        <taxon>Mammalia</taxon>
        <taxon>Eutheria</taxon>
        <taxon>Laurasiatheria</taxon>
        <taxon>Artiodactyla</taxon>
        <taxon>Ruminantia</taxon>
        <taxon>Pecora</taxon>
        <taxon>Cervidae</taxon>
        <taxon>Odocoileinae</taxon>
        <taxon>Rangifer</taxon>
    </lineage>
</organism>
<evidence type="ECO:0000313" key="2">
    <source>
        <dbReference type="EMBL" id="CAI9159163.1"/>
    </source>
</evidence>
<dbReference type="Proteomes" id="UP001176941">
    <property type="component" value="Chromosome 18"/>
</dbReference>